<feature type="region of interest" description="Disordered" evidence="1">
    <location>
        <begin position="1"/>
        <end position="24"/>
    </location>
</feature>
<accession>A0A7Z7N9N9</accession>
<dbReference type="AntiFam" id="ANF00248">
    <property type="entry name" value="Shadow ORF (opposite ppsD)"/>
</dbReference>
<organism evidence="2 3">
    <name type="scientific">Mycobacterium simulans</name>
    <dbReference type="NCBI Taxonomy" id="627089"/>
    <lineage>
        <taxon>Bacteria</taxon>
        <taxon>Bacillati</taxon>
        <taxon>Actinomycetota</taxon>
        <taxon>Actinomycetes</taxon>
        <taxon>Mycobacteriales</taxon>
        <taxon>Mycobacteriaceae</taxon>
        <taxon>Mycobacterium</taxon>
    </lineage>
</organism>
<feature type="region of interest" description="Disordered" evidence="1">
    <location>
        <begin position="87"/>
        <end position="112"/>
    </location>
</feature>
<evidence type="ECO:0000256" key="1">
    <source>
        <dbReference type="SAM" id="MobiDB-lite"/>
    </source>
</evidence>
<gene>
    <name evidence="2" type="ORF">MSIMFB_02436</name>
</gene>
<feature type="compositionally biased region" description="Basic and acidic residues" evidence="1">
    <location>
        <begin position="96"/>
        <end position="112"/>
    </location>
</feature>
<name>A0A7Z7N9N9_9MYCO</name>
<protein>
    <submittedName>
        <fullName evidence="2">Uncharacterized protein</fullName>
    </submittedName>
</protein>
<evidence type="ECO:0000313" key="2">
    <source>
        <dbReference type="EMBL" id="SOJ54945.1"/>
    </source>
</evidence>
<evidence type="ECO:0000313" key="3">
    <source>
        <dbReference type="Proteomes" id="UP000554965"/>
    </source>
</evidence>
<feature type="compositionally biased region" description="Basic and acidic residues" evidence="1">
    <location>
        <begin position="1"/>
        <end position="10"/>
    </location>
</feature>
<keyword evidence="3" id="KW-1185">Reference proteome</keyword>
<dbReference type="AlphaFoldDB" id="A0A7Z7N9N9"/>
<dbReference type="Proteomes" id="UP000554965">
    <property type="component" value="Unassembled WGS sequence"/>
</dbReference>
<sequence length="112" mass="12921">MRLHHADGGRVHASRGQRRPIGRDLCGPGRCRDVDRSAILVRCRTAYDSQNPVTIPLRIRQPLEQQNDASLADDEPIRRDVECMTMSGRRPHTQCRSRDEPPRIERQRDATR</sequence>
<reference evidence="2 3" key="1">
    <citation type="submission" date="2017-10" db="EMBL/GenBank/DDBJ databases">
        <authorList>
            <consortium name="Urmite Genomes"/>
        </authorList>
    </citation>
    <scope>NUCLEOTIDE SEQUENCE [LARGE SCALE GENOMIC DNA]</scope>
    <source>
        <strain evidence="2 3">FB-527</strain>
    </source>
</reference>
<proteinExistence type="predicted"/>
<comment type="caution">
    <text evidence="2">The sequence shown here is derived from an EMBL/GenBank/DDBJ whole genome shotgun (WGS) entry which is preliminary data.</text>
</comment>
<dbReference type="EMBL" id="OCTY01000002">
    <property type="protein sequence ID" value="SOJ54945.1"/>
    <property type="molecule type" value="Genomic_DNA"/>
</dbReference>